<dbReference type="EMBL" id="CP155571">
    <property type="protein sequence ID" value="XFO73514.1"/>
    <property type="molecule type" value="Genomic_DNA"/>
</dbReference>
<keyword evidence="1" id="KW-0175">Coiled coil</keyword>
<dbReference type="PANTHER" id="PTHR38032">
    <property type="entry name" value="POLYMERASE-RELATED"/>
    <property type="match status" value="1"/>
</dbReference>
<keyword evidence="4" id="KW-1185">Reference proteome</keyword>
<organism evidence="3 4">
    <name type="scientific">Sporomusa acidovorans (strain ATCC 49682 / DSM 3132 / Mol)</name>
    <dbReference type="NCBI Taxonomy" id="1123286"/>
    <lineage>
        <taxon>Bacteria</taxon>
        <taxon>Bacillati</taxon>
        <taxon>Bacillota</taxon>
        <taxon>Negativicutes</taxon>
        <taxon>Selenomonadales</taxon>
        <taxon>Sporomusaceae</taxon>
        <taxon>Sporomusa</taxon>
    </lineage>
</organism>
<gene>
    <name evidence="3" type="ORF">SPACI_036210</name>
</gene>
<dbReference type="InterPro" id="IPR005646">
    <property type="entry name" value="FapA"/>
</dbReference>
<dbReference type="InterPro" id="IPR046865">
    <property type="entry name" value="FapA_b_solenoid"/>
</dbReference>
<dbReference type="PANTHER" id="PTHR38032:SF1">
    <property type="entry name" value="RNA-BINDING PROTEIN KHPB N-TERMINAL DOMAIN-CONTAINING PROTEIN"/>
    <property type="match status" value="1"/>
</dbReference>
<sequence>MVFNSCQLIIDLVVSFMEETLPVKQAGHYQITANDVGVYLSVWAPGKGGWPVAKAVIIQELTERNFTNFDSEFISQIIREATGTPVLIVNTQPRVAGRYEISANDTGVYLTVWAPGNGGWPVAKTTIIKDLTDRNVTDFDSNFISKVIREATGTPVLIVNAQPRIAGRYEISANDTGVYLSVWAPGIGGWPVLKATIIKDLMNRNCTNFESDFISQVIREAIGSPVLIINNSQAAALPPKNKYIKVKVGFERLEARVSITIPADRPTATRSDILEELNAAGVVHGIDEQAIAMLTKTNSIANVVCARGIPPCRGEDAYLKYAIDPDSQGRPVELADGRVDFKETNHFLCVEEGQLLVEKVPATPGIPGTDVYGLPLPPKPGKDIRMPTGKNVINVEDWRLYAAIPGHLSVFLDKRINVIPIIVIDGDIDYSTGNIDFKGSVIVRGSVQQDFSIKAGGNVEVAGTISGGMVEANNIIVHKGIQGMRRSIIKARERLVANFVENATVYADTDIIVNDFILNSAVYAGSRVIVEGGRGLIRGGCVSAGELVTARIIGNQSGVITEIDVAANTLLKDELLKFRQEIKKAEATYSELEQALAYFHAQGIEQLSSEKRERYEKYKAECEALPDQMEELRQHVENMESILKIAKPGRVRVCGCMYPGTKVAIGSLTKVVNDPVQFVALYVLDGEIKCSSLR</sequence>
<protein>
    <recommendedName>
        <fullName evidence="2">Flagellar Assembly Protein A N-terminal region domain-containing protein</fullName>
    </recommendedName>
</protein>
<evidence type="ECO:0000256" key="1">
    <source>
        <dbReference type="SAM" id="Coils"/>
    </source>
</evidence>
<evidence type="ECO:0000259" key="2">
    <source>
        <dbReference type="Pfam" id="PF20250"/>
    </source>
</evidence>
<evidence type="ECO:0000313" key="3">
    <source>
        <dbReference type="EMBL" id="XFO73514.1"/>
    </source>
</evidence>
<proteinExistence type="predicted"/>
<dbReference type="Proteomes" id="UP000216052">
    <property type="component" value="Chromosome"/>
</dbReference>
<name>A0ABZ3J630_SPOA4</name>
<feature type="coiled-coil region" evidence="1">
    <location>
        <begin position="568"/>
        <end position="635"/>
    </location>
</feature>
<reference evidence="3" key="1">
    <citation type="submission" date="2024-05" db="EMBL/GenBank/DDBJ databases">
        <title>Isolation and characterization of Sporomusa carbonis sp. nov., a carboxydotrophic hydrogenogen in the genus of Sporomusa isolated from a charcoal burning pile.</title>
        <authorList>
            <person name="Boeer T."/>
            <person name="Rosenbaum F."/>
            <person name="Eysell L."/>
            <person name="Mueller V."/>
            <person name="Daniel R."/>
            <person name="Poehlein A."/>
        </authorList>
    </citation>
    <scope>NUCLEOTIDE SEQUENCE [LARGE SCALE GENOMIC DNA]</scope>
    <source>
        <strain evidence="3">DSM 3132</strain>
    </source>
</reference>
<dbReference type="InterPro" id="IPR046866">
    <property type="entry name" value="FapA_N"/>
</dbReference>
<feature type="domain" description="Flagellar Assembly Protein A N-terminal region" evidence="2">
    <location>
        <begin position="244"/>
        <end position="410"/>
    </location>
</feature>
<evidence type="ECO:0000313" key="4">
    <source>
        <dbReference type="Proteomes" id="UP000216052"/>
    </source>
</evidence>
<accession>A0ABZ3J630</accession>
<dbReference type="Pfam" id="PF03961">
    <property type="entry name" value="FapA"/>
    <property type="match status" value="1"/>
</dbReference>
<dbReference type="Pfam" id="PF20250">
    <property type="entry name" value="FapA_N"/>
    <property type="match status" value="1"/>
</dbReference>